<name>A0A9N9D7E8_9GLOM</name>
<organism evidence="2 3">
    <name type="scientific">Dentiscutata erythropus</name>
    <dbReference type="NCBI Taxonomy" id="1348616"/>
    <lineage>
        <taxon>Eukaryota</taxon>
        <taxon>Fungi</taxon>
        <taxon>Fungi incertae sedis</taxon>
        <taxon>Mucoromycota</taxon>
        <taxon>Glomeromycotina</taxon>
        <taxon>Glomeromycetes</taxon>
        <taxon>Diversisporales</taxon>
        <taxon>Gigasporaceae</taxon>
        <taxon>Dentiscutata</taxon>
    </lineage>
</organism>
<evidence type="ECO:0000313" key="3">
    <source>
        <dbReference type="Proteomes" id="UP000789405"/>
    </source>
</evidence>
<keyword evidence="3" id="KW-1185">Reference proteome</keyword>
<dbReference type="AlphaFoldDB" id="A0A9N9D7E8"/>
<proteinExistence type="predicted"/>
<evidence type="ECO:0000256" key="1">
    <source>
        <dbReference type="SAM" id="Phobius"/>
    </source>
</evidence>
<keyword evidence="1" id="KW-1133">Transmembrane helix</keyword>
<dbReference type="EMBL" id="CAJVPY010004686">
    <property type="protein sequence ID" value="CAG8625547.1"/>
    <property type="molecule type" value="Genomic_DNA"/>
</dbReference>
<keyword evidence="1" id="KW-0812">Transmembrane</keyword>
<accession>A0A9N9D7E8</accession>
<evidence type="ECO:0000313" key="2">
    <source>
        <dbReference type="EMBL" id="CAG8625547.1"/>
    </source>
</evidence>
<keyword evidence="1" id="KW-0472">Membrane</keyword>
<reference evidence="2" key="1">
    <citation type="submission" date="2021-06" db="EMBL/GenBank/DDBJ databases">
        <authorList>
            <person name="Kallberg Y."/>
            <person name="Tangrot J."/>
            <person name="Rosling A."/>
        </authorList>
    </citation>
    <scope>NUCLEOTIDE SEQUENCE</scope>
    <source>
        <strain evidence="2">MA453B</strain>
    </source>
</reference>
<feature type="transmembrane region" description="Helical" evidence="1">
    <location>
        <begin position="6"/>
        <end position="26"/>
    </location>
</feature>
<comment type="caution">
    <text evidence="2">The sequence shown here is derived from an EMBL/GenBank/DDBJ whole genome shotgun (WGS) entry which is preliminary data.</text>
</comment>
<dbReference type="Proteomes" id="UP000789405">
    <property type="component" value="Unassembled WGS sequence"/>
</dbReference>
<gene>
    <name evidence="2" type="ORF">DERYTH_LOCUS8868</name>
</gene>
<protein>
    <submittedName>
        <fullName evidence="2">23088_t:CDS:1</fullName>
    </submittedName>
</protein>
<sequence length="71" mass="8194">MNRQTLNFFLISLFSISLALTIIVDAHTNKRALVNKHDDYENRVHHEKSGQMICAPQPQTTQQIYIALGLW</sequence>